<dbReference type="EMBL" id="DWXE01000006">
    <property type="protein sequence ID" value="HJB90238.1"/>
    <property type="molecule type" value="Genomic_DNA"/>
</dbReference>
<dbReference type="AlphaFoldDB" id="A0A9D2MNY3"/>
<gene>
    <name evidence="1" type="ORF">H9763_02090</name>
</gene>
<sequence length="194" mass="21713">MDLSLYNENQIALLEDLTKRTAAGTINWEDVSYNPIGVLVDEKDDGTCEYILTHIISCTTDLSGIILDIELSENLDILTGKGDVFVTVTKSGVAGFDEINISLSEDPDYEGKTVEQLYETYKDHPVVLFSNALINRLHNLDKVQDSFDWASYTNQDIPVRIKKISLFKLGMSLFEAKDVLGFHKCVIGPILKSF</sequence>
<evidence type="ECO:0000313" key="2">
    <source>
        <dbReference type="Proteomes" id="UP000886883"/>
    </source>
</evidence>
<reference evidence="1" key="2">
    <citation type="submission" date="2021-04" db="EMBL/GenBank/DDBJ databases">
        <authorList>
            <person name="Gilroy R."/>
        </authorList>
    </citation>
    <scope>NUCLEOTIDE SEQUENCE</scope>
    <source>
        <strain evidence="1">USAMLcec3-2134</strain>
    </source>
</reference>
<protein>
    <submittedName>
        <fullName evidence="1">Uncharacterized protein</fullName>
    </submittedName>
</protein>
<organism evidence="1 2">
    <name type="scientific">Candidatus Eisenbergiella merdigallinarum</name>
    <dbReference type="NCBI Taxonomy" id="2838552"/>
    <lineage>
        <taxon>Bacteria</taxon>
        <taxon>Bacillati</taxon>
        <taxon>Bacillota</taxon>
        <taxon>Clostridia</taxon>
        <taxon>Lachnospirales</taxon>
        <taxon>Lachnospiraceae</taxon>
        <taxon>Eisenbergiella</taxon>
    </lineage>
</organism>
<accession>A0A9D2MNY3</accession>
<proteinExistence type="predicted"/>
<dbReference type="Proteomes" id="UP000886883">
    <property type="component" value="Unassembled WGS sequence"/>
</dbReference>
<evidence type="ECO:0000313" key="1">
    <source>
        <dbReference type="EMBL" id="HJB90238.1"/>
    </source>
</evidence>
<name>A0A9D2MNY3_9FIRM</name>
<comment type="caution">
    <text evidence="1">The sequence shown here is derived from an EMBL/GenBank/DDBJ whole genome shotgun (WGS) entry which is preliminary data.</text>
</comment>
<reference evidence="1" key="1">
    <citation type="journal article" date="2021" name="PeerJ">
        <title>Extensive microbial diversity within the chicken gut microbiome revealed by metagenomics and culture.</title>
        <authorList>
            <person name="Gilroy R."/>
            <person name="Ravi A."/>
            <person name="Getino M."/>
            <person name="Pursley I."/>
            <person name="Horton D.L."/>
            <person name="Alikhan N.F."/>
            <person name="Baker D."/>
            <person name="Gharbi K."/>
            <person name="Hall N."/>
            <person name="Watson M."/>
            <person name="Adriaenssens E.M."/>
            <person name="Foster-Nyarko E."/>
            <person name="Jarju S."/>
            <person name="Secka A."/>
            <person name="Antonio M."/>
            <person name="Oren A."/>
            <person name="Chaudhuri R.R."/>
            <person name="La Ragione R."/>
            <person name="Hildebrand F."/>
            <person name="Pallen M.J."/>
        </authorList>
    </citation>
    <scope>NUCLEOTIDE SEQUENCE</scope>
    <source>
        <strain evidence="1">USAMLcec3-2134</strain>
    </source>
</reference>